<feature type="transmembrane region" description="Helical" evidence="1">
    <location>
        <begin position="137"/>
        <end position="158"/>
    </location>
</feature>
<reference evidence="2 3" key="1">
    <citation type="submission" date="2021-03" db="EMBL/GenBank/DDBJ databases">
        <title>Whole genome sequence of Jiella sp. MQZ13P-4.</title>
        <authorList>
            <person name="Tuo L."/>
        </authorList>
    </citation>
    <scope>NUCLEOTIDE SEQUENCE [LARGE SCALE GENOMIC DNA]</scope>
    <source>
        <strain evidence="2 3">MQZ13P-4</strain>
    </source>
</reference>
<evidence type="ECO:0000313" key="3">
    <source>
        <dbReference type="Proteomes" id="UP000664288"/>
    </source>
</evidence>
<dbReference type="Gene3D" id="1.20.1740.10">
    <property type="entry name" value="Amino acid/polyamine transporter I"/>
    <property type="match status" value="1"/>
</dbReference>
<evidence type="ECO:0000313" key="2">
    <source>
        <dbReference type="EMBL" id="MBO0902825.1"/>
    </source>
</evidence>
<name>A0ABS3IZI2_9HYPH</name>
<feature type="transmembrane region" description="Helical" evidence="1">
    <location>
        <begin position="323"/>
        <end position="346"/>
    </location>
</feature>
<feature type="transmembrane region" description="Helical" evidence="1">
    <location>
        <begin position="240"/>
        <end position="262"/>
    </location>
</feature>
<feature type="transmembrane region" description="Helical" evidence="1">
    <location>
        <begin position="6"/>
        <end position="22"/>
    </location>
</feature>
<dbReference type="EMBL" id="JAFMPY010000004">
    <property type="protein sequence ID" value="MBO0902825.1"/>
    <property type="molecule type" value="Genomic_DNA"/>
</dbReference>
<evidence type="ECO:0000256" key="1">
    <source>
        <dbReference type="SAM" id="Phobius"/>
    </source>
</evidence>
<gene>
    <name evidence="2" type="ORF">J1C47_04175</name>
</gene>
<feature type="transmembrane region" description="Helical" evidence="1">
    <location>
        <begin position="352"/>
        <end position="369"/>
    </location>
</feature>
<feature type="transmembrane region" description="Helical" evidence="1">
    <location>
        <begin position="57"/>
        <end position="76"/>
    </location>
</feature>
<keyword evidence="3" id="KW-1185">Reference proteome</keyword>
<dbReference type="RefSeq" id="WP_207349478.1">
    <property type="nucleotide sequence ID" value="NZ_JAFMPY010000004.1"/>
</dbReference>
<keyword evidence="1" id="KW-1133">Transmembrane helix</keyword>
<feature type="transmembrane region" description="Helical" evidence="1">
    <location>
        <begin position="282"/>
        <end position="311"/>
    </location>
</feature>
<accession>A0ABS3IZI2</accession>
<keyword evidence="1" id="KW-0472">Membrane</keyword>
<feature type="transmembrane region" description="Helical" evidence="1">
    <location>
        <begin position="376"/>
        <end position="395"/>
    </location>
</feature>
<proteinExistence type="predicted"/>
<protein>
    <recommendedName>
        <fullName evidence="4">Amino acid permease</fullName>
    </recommendedName>
</protein>
<dbReference type="Proteomes" id="UP000664288">
    <property type="component" value="Unassembled WGS sequence"/>
</dbReference>
<evidence type="ECO:0008006" key="4">
    <source>
        <dbReference type="Google" id="ProtNLM"/>
    </source>
</evidence>
<comment type="caution">
    <text evidence="2">The sequence shown here is derived from an EMBL/GenBank/DDBJ whole genome shotgun (WGS) entry which is preliminary data.</text>
</comment>
<feature type="transmembrane region" description="Helical" evidence="1">
    <location>
        <begin position="96"/>
        <end position="117"/>
    </location>
</feature>
<feature type="transmembrane region" description="Helical" evidence="1">
    <location>
        <begin position="170"/>
        <end position="188"/>
    </location>
</feature>
<feature type="transmembrane region" description="Helical" evidence="1">
    <location>
        <begin position="200"/>
        <end position="219"/>
    </location>
</feature>
<keyword evidence="1" id="KW-0812">Transmembrane</keyword>
<sequence>MTDALVVLLTVLTAVVLALPLVRRNTLWQATVTPLASIIGSGFLVLGPILTSEYGSYAPLVMAMLCLAAWSFGAAVRSNIRVRAEKAERSQAEEWLEAAASWALAFAYVVSVAYYLNLFGAFALHLTPFDSPFEARLLTTAMFALILVVGWGFGFKALERMETVTVGLKLAIIAGLIAGLSIFVYGLWRSGGLNDNPEPSTAWHGIALAFGLIVTVQGFETSRYLGKTYDAPTRIASMRLAQAVSAAIYLVYIGLLTVGFPAGEGHLTETAIIDMMGVVAPILPLMLVAAALAAQFSAAVADTGGSGGLVVELTRGRLSQRQAYAVLCLLGTGLTWTSNVFAIIAYASRAFALYYALQAAIAAIAMHRAKRPARALAFVLLVCLGAAIVVFGIPAE</sequence>
<organism evidence="2 3">
    <name type="scientific">Jiella sonneratiae</name>
    <dbReference type="NCBI Taxonomy" id="2816856"/>
    <lineage>
        <taxon>Bacteria</taxon>
        <taxon>Pseudomonadati</taxon>
        <taxon>Pseudomonadota</taxon>
        <taxon>Alphaproteobacteria</taxon>
        <taxon>Hyphomicrobiales</taxon>
        <taxon>Aurantimonadaceae</taxon>
        <taxon>Jiella</taxon>
    </lineage>
</organism>
<feature type="transmembrane region" description="Helical" evidence="1">
    <location>
        <begin position="34"/>
        <end position="51"/>
    </location>
</feature>